<dbReference type="Pfam" id="PF01734">
    <property type="entry name" value="Patatin"/>
    <property type="match status" value="1"/>
</dbReference>
<dbReference type="Gene3D" id="3.40.1090.10">
    <property type="entry name" value="Cytosolic phospholipase A2 catalytic domain"/>
    <property type="match status" value="1"/>
</dbReference>
<keyword evidence="6" id="KW-1185">Reference proteome</keyword>
<dbReference type="SUPFAM" id="SSF52151">
    <property type="entry name" value="FabD/lysophospholipase-like"/>
    <property type="match status" value="1"/>
</dbReference>
<evidence type="ECO:0000256" key="4">
    <source>
        <dbReference type="RuleBase" id="RU361262"/>
    </source>
</evidence>
<feature type="short sequence motif" description="GXGXXG" evidence="3">
    <location>
        <begin position="11"/>
        <end position="16"/>
    </location>
</feature>
<dbReference type="OrthoDB" id="1658288at2759"/>
<dbReference type="PANTHER" id="PTHR32176">
    <property type="entry name" value="XYLOSE ISOMERASE"/>
    <property type="match status" value="1"/>
</dbReference>
<name>A0A6P6SGM8_COFAR</name>
<dbReference type="PROSITE" id="PS51635">
    <property type="entry name" value="PNPLA"/>
    <property type="match status" value="1"/>
</dbReference>
<comment type="domain">
    <text evidence="4">The nitrogen atoms of the two glycine residues in the GGXR motif define the oxyanion hole, and stabilize the oxyanion that forms during the nucleophilic attack by the catalytic serine during substrate cleavage.</text>
</comment>
<feature type="short sequence motif" description="DGA/G" evidence="3">
    <location>
        <begin position="240"/>
        <end position="242"/>
    </location>
</feature>
<evidence type="ECO:0000256" key="2">
    <source>
        <dbReference type="ARBA" id="ARBA00023098"/>
    </source>
</evidence>
<feature type="short sequence motif" description="GXSXG" evidence="3">
    <location>
        <begin position="49"/>
        <end position="53"/>
    </location>
</feature>
<comment type="function">
    <text evidence="4">Lipolytic acyl hydrolase (LAH).</text>
</comment>
<keyword evidence="3 4" id="KW-0378">Hydrolase</keyword>
<evidence type="ECO:0000256" key="3">
    <source>
        <dbReference type="PROSITE-ProRule" id="PRU01161"/>
    </source>
</evidence>
<dbReference type="InterPro" id="IPR016035">
    <property type="entry name" value="Acyl_Trfase/lysoPLipase"/>
</dbReference>
<feature type="active site" description="Nucleophile" evidence="3">
    <location>
        <position position="51"/>
    </location>
</feature>
<evidence type="ECO:0000313" key="6">
    <source>
        <dbReference type="Proteomes" id="UP001652660"/>
    </source>
</evidence>
<dbReference type="GO" id="GO:0016042">
    <property type="term" value="P:lipid catabolic process"/>
    <property type="evidence" value="ECO:0007669"/>
    <property type="project" value="UniProtKB-UniRule"/>
</dbReference>
<dbReference type="InterPro" id="IPR002641">
    <property type="entry name" value="PNPLA_dom"/>
</dbReference>
<organism evidence="6 7">
    <name type="scientific">Coffea arabica</name>
    <name type="common">Arabian coffee</name>
    <dbReference type="NCBI Taxonomy" id="13443"/>
    <lineage>
        <taxon>Eukaryota</taxon>
        <taxon>Viridiplantae</taxon>
        <taxon>Streptophyta</taxon>
        <taxon>Embryophyta</taxon>
        <taxon>Tracheophyta</taxon>
        <taxon>Spermatophyta</taxon>
        <taxon>Magnoliopsida</taxon>
        <taxon>eudicotyledons</taxon>
        <taxon>Gunneridae</taxon>
        <taxon>Pentapetalae</taxon>
        <taxon>asterids</taxon>
        <taxon>lamiids</taxon>
        <taxon>Gentianales</taxon>
        <taxon>Rubiaceae</taxon>
        <taxon>Ixoroideae</taxon>
        <taxon>Gardenieae complex</taxon>
        <taxon>Bertiereae - Coffeeae clade</taxon>
        <taxon>Coffeeae</taxon>
        <taxon>Coffea</taxon>
    </lineage>
</organism>
<dbReference type="GeneID" id="113690788"/>
<dbReference type="PANTHER" id="PTHR32176:SF116">
    <property type="entry name" value="PATATIN"/>
    <property type="match status" value="1"/>
</dbReference>
<dbReference type="Proteomes" id="UP001652660">
    <property type="component" value="Chromosome 5c"/>
</dbReference>
<dbReference type="GO" id="GO:0004620">
    <property type="term" value="F:phospholipase activity"/>
    <property type="evidence" value="ECO:0007669"/>
    <property type="project" value="TreeGrafter"/>
</dbReference>
<feature type="domain" description="PNPLA" evidence="5">
    <location>
        <begin position="7"/>
        <end position="253"/>
    </location>
</feature>
<dbReference type="GO" id="GO:0047372">
    <property type="term" value="F:monoacylglycerol lipase activity"/>
    <property type="evidence" value="ECO:0007669"/>
    <property type="project" value="TreeGrafter"/>
</dbReference>
<reference evidence="6" key="1">
    <citation type="journal article" date="2025" name="Foods">
        <title>Unveiling the Microbial Signatures of Arabica Coffee Cherries: Insights into Ripeness Specific Diversity, Functional Traits, and Implications for Quality and Safety.</title>
        <authorList>
            <consortium name="RefSeq"/>
            <person name="Tenea G.N."/>
            <person name="Cifuentes V."/>
            <person name="Reyes P."/>
            <person name="Cevallos-Vallejos M."/>
        </authorList>
    </citation>
    <scope>NUCLEOTIDE SEQUENCE [LARGE SCALE GENOMIC DNA]</scope>
</reference>
<dbReference type="RefSeq" id="XP_027064662.1">
    <property type="nucleotide sequence ID" value="XM_027208861.2"/>
</dbReference>
<protein>
    <recommendedName>
        <fullName evidence="4">Patatin</fullName>
        <ecNumber evidence="4">3.1.1.-</ecNumber>
    </recommendedName>
</protein>
<feature type="active site" description="Proton acceptor" evidence="3">
    <location>
        <position position="240"/>
    </location>
</feature>
<keyword evidence="3 4" id="KW-0442">Lipid degradation</keyword>
<proteinExistence type="inferred from homology"/>
<dbReference type="EC" id="3.1.1.-" evidence="4"/>
<evidence type="ECO:0000256" key="1">
    <source>
        <dbReference type="ARBA" id="ARBA00010240"/>
    </source>
</evidence>
<dbReference type="AlphaFoldDB" id="A0A6P6SGM8"/>
<keyword evidence="2 3" id="KW-0443">Lipid metabolism</keyword>
<evidence type="ECO:0000259" key="5">
    <source>
        <dbReference type="PROSITE" id="PS51635"/>
    </source>
</evidence>
<gene>
    <name evidence="7" type="primary">LOC113690788</name>
</gene>
<comment type="similarity">
    <text evidence="1 4">Belongs to the patatin family.</text>
</comment>
<evidence type="ECO:0000313" key="7">
    <source>
        <dbReference type="RefSeq" id="XP_027064662.1"/>
    </source>
</evidence>
<reference evidence="7" key="2">
    <citation type="submission" date="2025-08" db="UniProtKB">
        <authorList>
            <consortium name="RefSeq"/>
        </authorList>
    </citation>
    <scope>IDENTIFICATION</scope>
    <source>
        <tissue evidence="7">Leaves</tissue>
    </source>
</reference>
<sequence>MASVTILSIDGGGVRGIIPATILAFLEDELKNLDGPEARIADYFDIIAGTSTGGLISAMLTTPDGDDPEKRKPLFTAQEVVDFYLKESQHIFPKEQEAPTKLAAKPLNDEDMSGNISIITLLFQWFCFAVEKLGLPTFLLNYLTRFEKAFLLPKYDGKYLRSKIMGLMGVKQLTDTITNVVIPAYDVLRFQPFVFSSRQAKRDESWNFKLSDACISTSAAPTYLPPHPFTNGLNKFCMVDGGLAANNPTLLAIRDAVVNQKKRVLSPDGSLDFSKFIVLSLGTGASGDKSVDVMDPDDWGILAWLGAPSFSSTPIIDALRSANDEMIDVYMSLVIKALGITPIKNYLRIQYPGLDKNDMAFDESDPKHLQHLKELGKELLNKNVTTMNIDKEEYEPVDGQPMTNAEALKDLAARLSAERKSCQGNAVANLWIKNDDDDDDDDDYYP</sequence>
<accession>A0A6P6SGM8</accession>